<reference evidence="2 3" key="1">
    <citation type="submission" date="2016-10" db="EMBL/GenBank/DDBJ databases">
        <authorList>
            <person name="de Groot N.N."/>
        </authorList>
    </citation>
    <scope>NUCLEOTIDE SEQUENCE [LARGE SCALE GENOMIC DNA]</scope>
    <source>
        <strain evidence="2 3">DSM 44892</strain>
    </source>
</reference>
<dbReference type="OrthoDB" id="188354at2"/>
<evidence type="ECO:0000313" key="2">
    <source>
        <dbReference type="EMBL" id="SDI88154.1"/>
    </source>
</evidence>
<proteinExistence type="predicted"/>
<evidence type="ECO:0000256" key="1">
    <source>
        <dbReference type="SAM" id="MobiDB-lite"/>
    </source>
</evidence>
<sequence length="492" mass="52933">MRARTIGSLDLDSYQRAARTVLANHLVTTRYPDRNALPLIRAWAPELREDLAETFGYRLEVTETTARLHTVRDALHPAAPAVTSTDRPFDRRRYALLALAIAVLGRSGGQVTLSELAERVAADAAGVDGIDLDTDLAADRDAFADAVGWLAHRGALALADGDAGGWTADPEAGEALYDIDRGVVAALFRPRKAVQHLRSVAELTGEPEHLDDHHDGSGSDTGAAGRRVRRALVERPVVYADELTDTELVHLASPRSVEEVRLLTGLVPERRREGIAMIDPSGRLSSIRFPGNGTVAQVALLLAGEICDRVLAEQPSADTGTDTGPDTEGTATPERRAWHDDRSAVLTAQLDGAMPRNGVFDALATDTDTTDTGRHPGADHHERASAHPFLGDDWLTATVDALSVRYGRTFAAQWQADPRGLARRAVDVLDRLRLVHPVPGGLLALPALARYRGVVVGIRSRTADPALFEPPPPEPIPPITDTTTDQTNDEAS</sequence>
<protein>
    <submittedName>
        <fullName evidence="2">TIGR02678 family protein</fullName>
    </submittedName>
</protein>
<dbReference type="NCBIfam" id="TIGR02678">
    <property type="entry name" value="TIGR02678 family protein"/>
    <property type="match status" value="1"/>
</dbReference>
<keyword evidence="3" id="KW-1185">Reference proteome</keyword>
<accession>A0A1G8P6N6</accession>
<organism evidence="2 3">
    <name type="scientific">Rhodococcus triatomae</name>
    <dbReference type="NCBI Taxonomy" id="300028"/>
    <lineage>
        <taxon>Bacteria</taxon>
        <taxon>Bacillati</taxon>
        <taxon>Actinomycetota</taxon>
        <taxon>Actinomycetes</taxon>
        <taxon>Mycobacteriales</taxon>
        <taxon>Nocardiaceae</taxon>
        <taxon>Rhodococcus</taxon>
    </lineage>
</organism>
<dbReference type="Pfam" id="PF09661">
    <property type="entry name" value="DUF2398"/>
    <property type="match status" value="1"/>
</dbReference>
<feature type="compositionally biased region" description="Basic and acidic residues" evidence="1">
    <location>
        <begin position="206"/>
        <end position="217"/>
    </location>
</feature>
<dbReference type="RefSeq" id="WP_072739063.1">
    <property type="nucleotide sequence ID" value="NZ_CP048813.1"/>
</dbReference>
<evidence type="ECO:0000313" key="3">
    <source>
        <dbReference type="Proteomes" id="UP000183263"/>
    </source>
</evidence>
<name>A0A1G8P6N6_9NOCA</name>
<dbReference type="EMBL" id="FNDN01000012">
    <property type="protein sequence ID" value="SDI88154.1"/>
    <property type="molecule type" value="Genomic_DNA"/>
</dbReference>
<gene>
    <name evidence="2" type="ORF">SAMN05444695_11281</name>
</gene>
<feature type="region of interest" description="Disordered" evidence="1">
    <location>
        <begin position="205"/>
        <end position="225"/>
    </location>
</feature>
<dbReference type="AlphaFoldDB" id="A0A1G8P6N6"/>
<feature type="region of interest" description="Disordered" evidence="1">
    <location>
        <begin position="364"/>
        <end position="385"/>
    </location>
</feature>
<feature type="compositionally biased region" description="Basic and acidic residues" evidence="1">
    <location>
        <begin position="371"/>
        <end position="385"/>
    </location>
</feature>
<feature type="region of interest" description="Disordered" evidence="1">
    <location>
        <begin position="314"/>
        <end position="337"/>
    </location>
</feature>
<dbReference type="InterPro" id="IPR013494">
    <property type="entry name" value="CHP02678"/>
</dbReference>
<feature type="compositionally biased region" description="Low complexity" evidence="1">
    <location>
        <begin position="317"/>
        <end position="332"/>
    </location>
</feature>
<feature type="compositionally biased region" description="Pro residues" evidence="1">
    <location>
        <begin position="468"/>
        <end position="478"/>
    </location>
</feature>
<feature type="region of interest" description="Disordered" evidence="1">
    <location>
        <begin position="464"/>
        <end position="492"/>
    </location>
</feature>
<dbReference type="Proteomes" id="UP000183263">
    <property type="component" value="Unassembled WGS sequence"/>
</dbReference>